<feature type="compositionally biased region" description="Basic and acidic residues" evidence="3">
    <location>
        <begin position="904"/>
        <end position="923"/>
    </location>
</feature>
<protein>
    <submittedName>
        <fullName evidence="4">Sporulation-induced protein</fullName>
    </submittedName>
</protein>
<feature type="region of interest" description="Disordered" evidence="3">
    <location>
        <begin position="693"/>
        <end position="713"/>
    </location>
</feature>
<keyword evidence="2" id="KW-0131">Cell cycle</keyword>
<feature type="compositionally biased region" description="Basic and acidic residues" evidence="3">
    <location>
        <begin position="741"/>
        <end position="776"/>
    </location>
</feature>
<keyword evidence="5" id="KW-1185">Reference proteome</keyword>
<evidence type="ECO:0000256" key="1">
    <source>
        <dbReference type="ARBA" id="ARBA00006180"/>
    </source>
</evidence>
<dbReference type="EMBL" id="JANBQD010000148">
    <property type="protein sequence ID" value="KAJ1986947.1"/>
    <property type="molecule type" value="Genomic_DNA"/>
</dbReference>
<feature type="region of interest" description="Disordered" evidence="3">
    <location>
        <begin position="827"/>
        <end position="923"/>
    </location>
</feature>
<feature type="compositionally biased region" description="Acidic residues" evidence="3">
    <location>
        <begin position="102"/>
        <end position="112"/>
    </location>
</feature>
<evidence type="ECO:0000313" key="5">
    <source>
        <dbReference type="Proteomes" id="UP001151295"/>
    </source>
</evidence>
<dbReference type="InterPro" id="IPR007587">
    <property type="entry name" value="SAPS"/>
</dbReference>
<evidence type="ECO:0000256" key="3">
    <source>
        <dbReference type="SAM" id="MobiDB-lite"/>
    </source>
</evidence>
<dbReference type="PANTHER" id="PTHR12634">
    <property type="entry name" value="SIT4 YEAST -ASSOCIATING PROTEIN-RELATED"/>
    <property type="match status" value="1"/>
</dbReference>
<dbReference type="PANTHER" id="PTHR12634:SF8">
    <property type="entry name" value="FIERY MOUNTAIN, ISOFORM D"/>
    <property type="match status" value="1"/>
</dbReference>
<gene>
    <name evidence="4" type="primary">SIT4</name>
    <name evidence="4" type="ORF">EDC05_006080</name>
</gene>
<feature type="compositionally biased region" description="Basic and acidic residues" evidence="3">
    <location>
        <begin position="832"/>
        <end position="844"/>
    </location>
</feature>
<proteinExistence type="inferred from homology"/>
<dbReference type="Pfam" id="PF04499">
    <property type="entry name" value="SAPS"/>
    <property type="match status" value="1"/>
</dbReference>
<dbReference type="Proteomes" id="UP001151295">
    <property type="component" value="Unassembled WGS sequence"/>
</dbReference>
<sequence>MLWRFGLQHASNIDKLLDKEDLTLEEVLNDPDLLQEVREQNPKVITYLVLPCNLKQMVDYIATEEFFKFSKMASTSCEVLCSNSTAFAEALTSAYRTRDFADSDDEDDETPEMPEPTAATPPPPPPATTTTTSAADEVQEEEEEEPRQHLLESLWNIMRLPTGQLDSQQATSFSRVMCSLLQRKPYETLDFIRAQDVSPVTLFLSHLSVSSIVDLLLKVISLEELENAPSIIAWLSTHDLIPQLVARLSPYHDPEDHSLAAQVLLDIIAISQCNNPAQPTIGTNRLIEELKSEATVSRLADFMLDPQAPHGTSTLINCVYIFIELIRRNYSDETADEYERTSVDLSEMMCVLAQRAGDLVELLRSPRSSTEPVPTTQGLREPLGFERLRICELFAELLHCSNMPRLNQLDGEGPKDSPVVGFGEGSSSPGSPLTLEKIGSPHDHGDAPVGQLLKWKLIEHSVLPLCVDLFFRFPLNNFLHSVVYDIMHQVLNLPLNSESNVALILVVFRDIRITSRIAQSCKENHRVVGLGGVRLGFMGHLTGIGEEVARLLELSGTTLEPLISGFVDGDEWLEYVASTLQECRDQPLGGERPSELRLDEYLDEEEYSRDFYKADDGLYPMDDEFIIKDEAIGPAERIGRYNSYQNEPMDDAETGTMDDFIRDREADLALFATSQGNHNGDSKFPNVMNMQLPDSPEESAMPTVPPRPDPQDCDSFQRKILQDVAQLTIAEPPALAKKGRVHELLTRESKQRSRSSSELDHLVPADLIKPADEPQVRRQRSRSQSAGVGVSRAMVIQAAVQGQFPFLDAKTCEFVGQLKSDSVTLGGAAASKEGRKADGVRRSANESSNHNNKGNSTSHKGNSRKRAAAQRTMAPAVDEDETVDWADFSSFNNSQFGAGQPRPSADHSNEDDIDKLSEMLRET</sequence>
<name>A0ABQ8PDR6_9FUNG</name>
<accession>A0ABQ8PDR6</accession>
<evidence type="ECO:0000256" key="2">
    <source>
        <dbReference type="ARBA" id="ARBA00023306"/>
    </source>
</evidence>
<reference evidence="4" key="1">
    <citation type="submission" date="2022-07" db="EMBL/GenBank/DDBJ databases">
        <title>Phylogenomic reconstructions and comparative analyses of Kickxellomycotina fungi.</title>
        <authorList>
            <person name="Reynolds N.K."/>
            <person name="Stajich J.E."/>
            <person name="Barry K."/>
            <person name="Grigoriev I.V."/>
            <person name="Crous P."/>
            <person name="Smith M.E."/>
        </authorList>
    </citation>
    <scope>NUCLEOTIDE SEQUENCE</scope>
    <source>
        <strain evidence="4">BCRC 34882</strain>
    </source>
</reference>
<comment type="similarity">
    <text evidence="1">Belongs to the SAPS family.</text>
</comment>
<feature type="compositionally biased region" description="Polar residues" evidence="3">
    <location>
        <begin position="845"/>
        <end position="860"/>
    </location>
</feature>
<feature type="region of interest" description="Disordered" evidence="3">
    <location>
        <begin position="740"/>
        <end position="790"/>
    </location>
</feature>
<feature type="region of interest" description="Disordered" evidence="3">
    <location>
        <begin position="101"/>
        <end position="148"/>
    </location>
</feature>
<organism evidence="4 5">
    <name type="scientific">Coemansia umbellata</name>
    <dbReference type="NCBI Taxonomy" id="1424467"/>
    <lineage>
        <taxon>Eukaryota</taxon>
        <taxon>Fungi</taxon>
        <taxon>Fungi incertae sedis</taxon>
        <taxon>Zoopagomycota</taxon>
        <taxon>Kickxellomycotina</taxon>
        <taxon>Kickxellomycetes</taxon>
        <taxon>Kickxellales</taxon>
        <taxon>Kickxellaceae</taxon>
        <taxon>Coemansia</taxon>
    </lineage>
</organism>
<evidence type="ECO:0000313" key="4">
    <source>
        <dbReference type="EMBL" id="KAJ1986947.1"/>
    </source>
</evidence>
<comment type="caution">
    <text evidence="4">The sequence shown here is derived from an EMBL/GenBank/DDBJ whole genome shotgun (WGS) entry which is preliminary data.</text>
</comment>